<name>A0A9W6LFC8_9ACTN</name>
<organism evidence="3 4">
    <name type="scientific">Glycomyces algeriensis</name>
    <dbReference type="NCBI Taxonomy" id="256037"/>
    <lineage>
        <taxon>Bacteria</taxon>
        <taxon>Bacillati</taxon>
        <taxon>Actinomycetota</taxon>
        <taxon>Actinomycetes</taxon>
        <taxon>Glycomycetales</taxon>
        <taxon>Glycomycetaceae</taxon>
        <taxon>Glycomyces</taxon>
    </lineage>
</organism>
<feature type="region of interest" description="Disordered" evidence="1">
    <location>
        <begin position="837"/>
        <end position="856"/>
    </location>
</feature>
<keyword evidence="4" id="KW-1185">Reference proteome</keyword>
<feature type="domain" description="DUF4132" evidence="2">
    <location>
        <begin position="839"/>
        <end position="1016"/>
    </location>
</feature>
<protein>
    <recommendedName>
        <fullName evidence="2">DUF4132 domain-containing protein</fullName>
    </recommendedName>
</protein>
<reference evidence="3" key="1">
    <citation type="submission" date="2022-12" db="EMBL/GenBank/DDBJ databases">
        <title>Reference genome sequencing for broad-spectrum identification of bacterial and archaeal isolates by mass spectrometry.</title>
        <authorList>
            <person name="Sekiguchi Y."/>
            <person name="Tourlousse D.M."/>
        </authorList>
    </citation>
    <scope>NUCLEOTIDE SEQUENCE</scope>
    <source>
        <strain evidence="3">LLR39Z86</strain>
    </source>
</reference>
<dbReference type="AlphaFoldDB" id="A0A9W6LFC8"/>
<dbReference type="InterPro" id="IPR025406">
    <property type="entry name" value="DUF4132"/>
</dbReference>
<evidence type="ECO:0000313" key="3">
    <source>
        <dbReference type="EMBL" id="GLI41832.1"/>
    </source>
</evidence>
<gene>
    <name evidence="3" type="ORF">GALLR39Z86_16820</name>
</gene>
<comment type="caution">
    <text evidence="3">The sequence shown here is derived from an EMBL/GenBank/DDBJ whole genome shotgun (WGS) entry which is preliminary data.</text>
</comment>
<proteinExistence type="predicted"/>
<accession>A0A9W6LFC8</accession>
<evidence type="ECO:0000259" key="2">
    <source>
        <dbReference type="Pfam" id="PF13569"/>
    </source>
</evidence>
<evidence type="ECO:0000256" key="1">
    <source>
        <dbReference type="SAM" id="MobiDB-lite"/>
    </source>
</evidence>
<sequence length="1093" mass="119834">MLMGVTETDPSIPVPVDEDRVDFPDEWHEFILDRRGRGTPRAVTIEPDAPQRMKALFAERAERLDKLIDGLDVPAYAPTIRAGIAGEADPQGAALALLMFAQVAPGSHQDFEDLGRDAWIVTHGFAFACRAAVEMLGYEVYYWNRSGGAYGRVSVVEPDAHRVALLNAHLHRIARLRSLLAALPEDEYLAVRDAIAAHRTTDAKKFGAAMLMPDQEDWVREALDLHKGSKRRRYGGQELVWTIVSTPEHAERAGATAIGVYGDVPERIALVVDALGTDALPILVNTIEGEDRPSTEVRDLLFDAIGRLPTDAALAYLLGDLTNPHAMAAAVQAARRFPVRTLRAVLTIAANAHAATKIRLAGFARANGLLDVAEALNDADRDRLAELVTRRHPVAETVPEVFTTPPWTPYTKPASKRAALALTPPDLDELRWAPGQQDKWRELSGYAAGYWADPARWSHTRDAQDPKDWAFNHLIAYAPDDRTRPLLAKWDGTSESLTTATLKPILARYGDEVKAHVMALLKRKTSFREALQPFVNLDAARLAAGWLSRSRNERAAARAWLDQYPDDAAAFLIPDAVGKDAKLRKAAMDALRHLDRSVVDERAAAYGEEAAEAVAALLDADPFDPQLPRIPKPGAWADPGALPQVLLADRSAALPDAAVRTLMTALAMDQTERPYPGVDALAAECEPESLAAFSWGLFELWLSSGSPSKDAWAMDQLQRFADDYAVRHLTERIREWPGQSQNRKAVRGLEVLGGVGSEAALRAVHGIAQKAKFKALKKTATEQIEVIAERLELTLDQLGDRLVPDFGLAEESLVLDYGPRSFTIKFDEALKPYVIDDQGKRKASAPKPNAKDDPELAGPAYERFAALRKELKATAAEQVKRLEGAMGTGRTWTAAEFQEFLIDHPLMWQLSSRLVWQAGDVAFRLAEDRTLADAEDEPFELPEDAVVRLAHPLTLGDEVEVWASVFADYEILQPFDQLARPAFALTEEERSTGVLKRFMGAKAGGGPLIGLIKRGWKYGGPPGRGGYGLYLEFAGGGYLYLDSKPGVHPGYGYDNAEEQTLEIVELSIPEGANVDPVAISEAINVIAKLIRSA</sequence>
<evidence type="ECO:0000313" key="4">
    <source>
        <dbReference type="Proteomes" id="UP001144313"/>
    </source>
</evidence>
<dbReference type="Proteomes" id="UP001144313">
    <property type="component" value="Unassembled WGS sequence"/>
</dbReference>
<dbReference type="Pfam" id="PF13569">
    <property type="entry name" value="DUF4132"/>
    <property type="match status" value="1"/>
</dbReference>
<dbReference type="EMBL" id="BSDT01000001">
    <property type="protein sequence ID" value="GLI41832.1"/>
    <property type="molecule type" value="Genomic_DNA"/>
</dbReference>